<organism evidence="1 2">
    <name type="scientific">Peptoniphilus ovalis</name>
    <dbReference type="NCBI Taxonomy" id="2841503"/>
    <lineage>
        <taxon>Bacteria</taxon>
        <taxon>Bacillati</taxon>
        <taxon>Bacillota</taxon>
        <taxon>Tissierellia</taxon>
        <taxon>Tissierellales</taxon>
        <taxon>Peptoniphilaceae</taxon>
        <taxon>Peptoniphilus</taxon>
    </lineage>
</organism>
<protein>
    <submittedName>
        <fullName evidence="1">Uncharacterized protein</fullName>
    </submittedName>
</protein>
<gene>
    <name evidence="1" type="ORF">KQI68_08095</name>
</gene>
<proteinExistence type="predicted"/>
<dbReference type="Proteomes" id="UP000783742">
    <property type="component" value="Unassembled WGS sequence"/>
</dbReference>
<dbReference type="RefSeq" id="WP_216549633.1">
    <property type="nucleotide sequence ID" value="NZ_JAHLQO010000005.1"/>
</dbReference>
<sequence>MKKILKRTLKSVLFIKDGRIESSLNLEKEDSNKLKKVLLRMEELGI</sequence>
<dbReference type="EMBL" id="JAHLQO010000005">
    <property type="protein sequence ID" value="MBU5669795.1"/>
    <property type="molecule type" value="Genomic_DNA"/>
</dbReference>
<evidence type="ECO:0000313" key="2">
    <source>
        <dbReference type="Proteomes" id="UP000783742"/>
    </source>
</evidence>
<name>A0ABS6FKS5_9FIRM</name>
<reference evidence="1 2" key="1">
    <citation type="submission" date="2021-06" db="EMBL/GenBank/DDBJ databases">
        <authorList>
            <person name="Sun Q."/>
            <person name="Li D."/>
        </authorList>
    </citation>
    <scope>NUCLEOTIDE SEQUENCE [LARGE SCALE GENOMIC DNA]</scope>
    <source>
        <strain evidence="1 2">MSJ-1</strain>
    </source>
</reference>
<accession>A0ABS6FKS5</accession>
<evidence type="ECO:0000313" key="1">
    <source>
        <dbReference type="EMBL" id="MBU5669795.1"/>
    </source>
</evidence>
<keyword evidence="2" id="KW-1185">Reference proteome</keyword>
<comment type="caution">
    <text evidence="1">The sequence shown here is derived from an EMBL/GenBank/DDBJ whole genome shotgun (WGS) entry which is preliminary data.</text>
</comment>